<dbReference type="CDD" id="cd01949">
    <property type="entry name" value="GGDEF"/>
    <property type="match status" value="1"/>
</dbReference>
<dbReference type="Proteomes" id="UP001196601">
    <property type="component" value="Unassembled WGS sequence"/>
</dbReference>
<evidence type="ECO:0000259" key="4">
    <source>
        <dbReference type="PROSITE" id="PS50887"/>
    </source>
</evidence>
<dbReference type="PROSITE" id="PS50887">
    <property type="entry name" value="GGDEF"/>
    <property type="match status" value="1"/>
</dbReference>
<name>A0ABS5Q3T3_9PSED</name>
<evidence type="ECO:0000256" key="2">
    <source>
        <dbReference type="ARBA" id="ARBA00034247"/>
    </source>
</evidence>
<accession>A0ABS5Q3T3</accession>
<feature type="transmembrane region" description="Helical" evidence="3">
    <location>
        <begin position="78"/>
        <end position="105"/>
    </location>
</feature>
<feature type="transmembrane region" description="Helical" evidence="3">
    <location>
        <begin position="45"/>
        <end position="66"/>
    </location>
</feature>
<keyword evidence="3" id="KW-0812">Transmembrane</keyword>
<dbReference type="Pfam" id="PF00990">
    <property type="entry name" value="GGDEF"/>
    <property type="match status" value="1"/>
</dbReference>
<dbReference type="EC" id="2.7.7.65" evidence="1"/>
<dbReference type="NCBIfam" id="TIGR00254">
    <property type="entry name" value="GGDEF"/>
    <property type="match status" value="1"/>
</dbReference>
<dbReference type="Gene3D" id="3.30.70.270">
    <property type="match status" value="1"/>
</dbReference>
<feature type="transmembrane region" description="Helical" evidence="3">
    <location>
        <begin position="16"/>
        <end position="38"/>
    </location>
</feature>
<protein>
    <recommendedName>
        <fullName evidence="1">diguanylate cyclase</fullName>
        <ecNumber evidence="1">2.7.7.65</ecNumber>
    </recommendedName>
</protein>
<comment type="catalytic activity">
    <reaction evidence="2">
        <text>2 GTP = 3',3'-c-di-GMP + 2 diphosphate</text>
        <dbReference type="Rhea" id="RHEA:24898"/>
        <dbReference type="ChEBI" id="CHEBI:33019"/>
        <dbReference type="ChEBI" id="CHEBI:37565"/>
        <dbReference type="ChEBI" id="CHEBI:58805"/>
        <dbReference type="EC" id="2.7.7.65"/>
    </reaction>
</comment>
<evidence type="ECO:0000256" key="1">
    <source>
        <dbReference type="ARBA" id="ARBA00012528"/>
    </source>
</evidence>
<dbReference type="Pfam" id="PF20969">
    <property type="entry name" value="MASE11"/>
    <property type="match status" value="1"/>
</dbReference>
<dbReference type="SMART" id="SM00267">
    <property type="entry name" value="GGDEF"/>
    <property type="match status" value="1"/>
</dbReference>
<reference evidence="5 6" key="1">
    <citation type="journal article" date="2021" name="Syst. Appl. Microbiol.">
        <title>Pseudomonas lalucatii sp. nov. isolated from Vallgornera, a karstic cave in Mallorca, Western Mediterranean.</title>
        <authorList>
            <person name="Busquets A."/>
            <person name="Mulet M."/>
            <person name="Gomila M."/>
            <person name="Garcia-Valdes E."/>
        </authorList>
    </citation>
    <scope>NUCLEOTIDE SEQUENCE [LARGE SCALE GENOMIC DNA]</scope>
    <source>
        <strain evidence="5 6">R1b54</strain>
    </source>
</reference>
<gene>
    <name evidence="5" type="ORF">I0D00_14770</name>
</gene>
<evidence type="ECO:0000313" key="5">
    <source>
        <dbReference type="EMBL" id="MBS7663193.1"/>
    </source>
</evidence>
<evidence type="ECO:0000256" key="3">
    <source>
        <dbReference type="SAM" id="Phobius"/>
    </source>
</evidence>
<dbReference type="RefSeq" id="WP_213640598.1">
    <property type="nucleotide sequence ID" value="NZ_JADPMV010000002.1"/>
</dbReference>
<dbReference type="PANTHER" id="PTHR45138:SF9">
    <property type="entry name" value="DIGUANYLATE CYCLASE DGCM-RELATED"/>
    <property type="match status" value="1"/>
</dbReference>
<keyword evidence="3" id="KW-0472">Membrane</keyword>
<dbReference type="InterPro" id="IPR029787">
    <property type="entry name" value="Nucleotide_cyclase"/>
</dbReference>
<dbReference type="InterPro" id="IPR043128">
    <property type="entry name" value="Rev_trsase/Diguanyl_cyclase"/>
</dbReference>
<dbReference type="SUPFAM" id="SSF55073">
    <property type="entry name" value="Nucleotide cyclase"/>
    <property type="match status" value="1"/>
</dbReference>
<keyword evidence="6" id="KW-1185">Reference proteome</keyword>
<dbReference type="InterPro" id="IPR000160">
    <property type="entry name" value="GGDEF_dom"/>
</dbReference>
<sequence length="343" mass="38035">MSKLIPQLLKRLRKDFQLSIITLMALFGILAISPYALYRYGEGNYLVSIADTVIVLATILAVLYAWRSGDTVKPGIFLSLIFSAGATLIAINLGVNGLFWIYPLILFNFFMVSPGKAMLAMLLVIGTLIGHALLVPGTVFESSYQMVSFLVTGLMASVLTYIFAFRTRSQRDQLQLLASQDPLTGARNRREMNKELRMAVSTHRRHGNSYGVLVMDLDHFKQINDRFGHPAGDQVLVDFVELIQQSSRQENRLFRFGGEEFLLLLPNTDEAGLRAAASHLQNQVRQRLRGPGGPVTMSVGGAVLRNGEPWEGWLQRADQHLYQAKNAGRDCSIIEAKAAAAHA</sequence>
<feature type="domain" description="GGDEF" evidence="4">
    <location>
        <begin position="208"/>
        <end position="337"/>
    </location>
</feature>
<dbReference type="PANTHER" id="PTHR45138">
    <property type="entry name" value="REGULATORY COMPONENTS OF SENSORY TRANSDUCTION SYSTEM"/>
    <property type="match status" value="1"/>
</dbReference>
<proteinExistence type="predicted"/>
<comment type="caution">
    <text evidence="5">The sequence shown here is derived from an EMBL/GenBank/DDBJ whole genome shotgun (WGS) entry which is preliminary data.</text>
</comment>
<organism evidence="5 6">
    <name type="scientific">Pseudomonas lalucatii</name>
    <dbReference type="NCBI Taxonomy" id="1424203"/>
    <lineage>
        <taxon>Bacteria</taxon>
        <taxon>Pseudomonadati</taxon>
        <taxon>Pseudomonadota</taxon>
        <taxon>Gammaproteobacteria</taxon>
        <taxon>Pseudomonadales</taxon>
        <taxon>Pseudomonadaceae</taxon>
        <taxon>Pseudomonas</taxon>
    </lineage>
</organism>
<dbReference type="InterPro" id="IPR050469">
    <property type="entry name" value="Diguanylate_Cyclase"/>
</dbReference>
<dbReference type="EMBL" id="JADPMV010000002">
    <property type="protein sequence ID" value="MBS7663193.1"/>
    <property type="molecule type" value="Genomic_DNA"/>
</dbReference>
<feature type="transmembrane region" description="Helical" evidence="3">
    <location>
        <begin position="117"/>
        <end position="140"/>
    </location>
</feature>
<feature type="transmembrane region" description="Helical" evidence="3">
    <location>
        <begin position="146"/>
        <end position="165"/>
    </location>
</feature>
<keyword evidence="3" id="KW-1133">Transmembrane helix</keyword>
<dbReference type="InterPro" id="IPR048437">
    <property type="entry name" value="MASE11"/>
</dbReference>
<evidence type="ECO:0000313" key="6">
    <source>
        <dbReference type="Proteomes" id="UP001196601"/>
    </source>
</evidence>